<evidence type="ECO:0000259" key="9">
    <source>
        <dbReference type="PROSITE" id="PS50222"/>
    </source>
</evidence>
<dbReference type="AlphaFoldDB" id="A0A8X6GRX5"/>
<organism evidence="10 11">
    <name type="scientific">Trichonephila clavata</name>
    <name type="common">Joro spider</name>
    <name type="synonym">Nephila clavata</name>
    <dbReference type="NCBI Taxonomy" id="2740835"/>
    <lineage>
        <taxon>Eukaryota</taxon>
        <taxon>Metazoa</taxon>
        <taxon>Ecdysozoa</taxon>
        <taxon>Arthropoda</taxon>
        <taxon>Chelicerata</taxon>
        <taxon>Arachnida</taxon>
        <taxon>Araneae</taxon>
        <taxon>Araneomorphae</taxon>
        <taxon>Entelegynae</taxon>
        <taxon>Araneoidea</taxon>
        <taxon>Nephilidae</taxon>
        <taxon>Trichonephila</taxon>
    </lineage>
</organism>
<dbReference type="PANTHER" id="PTHR11080">
    <property type="entry name" value="PYRAZINAMIDASE/NICOTINAMIDASE"/>
    <property type="match status" value="1"/>
</dbReference>
<dbReference type="InterPro" id="IPR000868">
    <property type="entry name" value="Isochorismatase-like_dom"/>
</dbReference>
<evidence type="ECO:0000256" key="2">
    <source>
        <dbReference type="ARBA" id="ARBA00022642"/>
    </source>
</evidence>
<evidence type="ECO:0000256" key="1">
    <source>
        <dbReference type="ARBA" id="ARBA00006336"/>
    </source>
</evidence>
<dbReference type="EMBL" id="BMAO01026466">
    <property type="protein sequence ID" value="GFR09898.1"/>
    <property type="molecule type" value="Genomic_DNA"/>
</dbReference>
<reference evidence="10" key="1">
    <citation type="submission" date="2020-07" db="EMBL/GenBank/DDBJ databases">
        <title>Multicomponent nature underlies the extraordinary mechanical properties of spider dragline silk.</title>
        <authorList>
            <person name="Kono N."/>
            <person name="Nakamura H."/>
            <person name="Mori M."/>
            <person name="Yoshida Y."/>
            <person name="Ohtoshi R."/>
            <person name="Malay A.D."/>
            <person name="Moran D.A.P."/>
            <person name="Tomita M."/>
            <person name="Numata K."/>
            <person name="Arakawa K."/>
        </authorList>
    </citation>
    <scope>NUCLEOTIDE SEQUENCE</scope>
</reference>
<proteinExistence type="inferred from homology"/>
<dbReference type="Gene3D" id="1.10.238.10">
    <property type="entry name" value="EF-hand"/>
    <property type="match status" value="1"/>
</dbReference>
<dbReference type="InterPro" id="IPR011992">
    <property type="entry name" value="EF-hand-dom_pair"/>
</dbReference>
<evidence type="ECO:0000256" key="7">
    <source>
        <dbReference type="ARBA" id="ARBA00039017"/>
    </source>
</evidence>
<keyword evidence="11" id="KW-1185">Reference proteome</keyword>
<dbReference type="InterPro" id="IPR036380">
    <property type="entry name" value="Isochorismatase-like_sf"/>
</dbReference>
<dbReference type="Gene3D" id="3.40.50.850">
    <property type="entry name" value="Isochorismatase-like"/>
    <property type="match status" value="1"/>
</dbReference>
<dbReference type="PANTHER" id="PTHR11080:SF2">
    <property type="entry name" value="LD05707P"/>
    <property type="match status" value="1"/>
</dbReference>
<name>A0A8X6GRX5_TRICU</name>
<dbReference type="PROSITE" id="PS00018">
    <property type="entry name" value="EF_HAND_1"/>
    <property type="match status" value="1"/>
</dbReference>
<protein>
    <recommendedName>
        <fullName evidence="7">nicotinamidase</fullName>
        <ecNumber evidence="7">3.5.1.19</ecNumber>
    </recommendedName>
    <alternativeName>
        <fullName evidence="8">Nicotinamide deamidase</fullName>
    </alternativeName>
</protein>
<keyword evidence="2" id="KW-0662">Pyridine nucleotide biosynthesis</keyword>
<dbReference type="PROSITE" id="PS50222">
    <property type="entry name" value="EF_HAND_2"/>
    <property type="match status" value="1"/>
</dbReference>
<dbReference type="Proteomes" id="UP000887116">
    <property type="component" value="Unassembled WGS sequence"/>
</dbReference>
<comment type="caution">
    <text evidence="10">The sequence shown here is derived from an EMBL/GenBank/DDBJ whole genome shotgun (WGS) entry which is preliminary data.</text>
</comment>
<evidence type="ECO:0000256" key="8">
    <source>
        <dbReference type="ARBA" id="ARBA00043224"/>
    </source>
</evidence>
<sequence>MAFFDLSLDFDDVSVKLDCFHFFDENSKKHLDEKDLNRLIASLLNKNDGDSFESLVKDLFATFDRNGDKKIDAVEFEDFWSNWIIPLVKPTTALLIIDVQNDFIDGSLALKHCPAKQDGKEIIRVINELTDKIKFDIVVYSLDYHPEDHVSFFENLKHHELSEDNEKNIKDLKMFDTVSFYGPPKMEQKLWPRHCVSDSWGAQLHSDLKVPKGALFIYKGTNPKTDSYSAFYDNMKLSQTKLHSELKQKKVTHVFICGLAYDYCVSFTALDSLDLGYATVIIEDATRGTDDNMIEDTKKKLRSKCCVLASSSELENLIKAKDIRIEFAKILAKS</sequence>
<keyword evidence="4" id="KW-0378">Hydrolase</keyword>
<evidence type="ECO:0000256" key="6">
    <source>
        <dbReference type="ARBA" id="ARBA00037900"/>
    </source>
</evidence>
<evidence type="ECO:0000256" key="4">
    <source>
        <dbReference type="ARBA" id="ARBA00022801"/>
    </source>
</evidence>
<gene>
    <name evidence="10" type="primary">pncA</name>
    <name evidence="10" type="ORF">TNCT_212891</name>
</gene>
<dbReference type="OrthoDB" id="167809at2759"/>
<dbReference type="GO" id="GO:0008936">
    <property type="term" value="F:nicotinamidase activity"/>
    <property type="evidence" value="ECO:0007669"/>
    <property type="project" value="UniProtKB-EC"/>
</dbReference>
<evidence type="ECO:0000313" key="11">
    <source>
        <dbReference type="Proteomes" id="UP000887116"/>
    </source>
</evidence>
<dbReference type="InterPro" id="IPR052347">
    <property type="entry name" value="Isochorismatase_Nicotinamidase"/>
</dbReference>
<evidence type="ECO:0000256" key="5">
    <source>
        <dbReference type="ARBA" id="ARBA00022837"/>
    </source>
</evidence>
<accession>A0A8X6GRX5</accession>
<keyword evidence="5" id="KW-0106">Calcium</keyword>
<dbReference type="SUPFAM" id="SSF47473">
    <property type="entry name" value="EF-hand"/>
    <property type="match status" value="1"/>
</dbReference>
<dbReference type="CDD" id="cd01011">
    <property type="entry name" value="nicotinamidase"/>
    <property type="match status" value="1"/>
</dbReference>
<dbReference type="GO" id="GO:0019363">
    <property type="term" value="P:pyridine nucleotide biosynthetic process"/>
    <property type="evidence" value="ECO:0007669"/>
    <property type="project" value="UniProtKB-KW"/>
</dbReference>
<dbReference type="EC" id="3.5.1.19" evidence="7"/>
<dbReference type="InterPro" id="IPR018247">
    <property type="entry name" value="EF_Hand_1_Ca_BS"/>
</dbReference>
<dbReference type="InterPro" id="IPR002048">
    <property type="entry name" value="EF_hand_dom"/>
</dbReference>
<keyword evidence="3" id="KW-0479">Metal-binding</keyword>
<evidence type="ECO:0000313" key="10">
    <source>
        <dbReference type="EMBL" id="GFR09898.1"/>
    </source>
</evidence>
<dbReference type="SUPFAM" id="SSF52499">
    <property type="entry name" value="Isochorismatase-like hydrolases"/>
    <property type="match status" value="1"/>
</dbReference>
<comment type="pathway">
    <text evidence="6">Cofactor biosynthesis; nicotinate biosynthesis; nicotinate from nicotinamide: step 1/1.</text>
</comment>
<dbReference type="GO" id="GO:0005509">
    <property type="term" value="F:calcium ion binding"/>
    <property type="evidence" value="ECO:0007669"/>
    <property type="project" value="InterPro"/>
</dbReference>
<dbReference type="Pfam" id="PF00857">
    <property type="entry name" value="Isochorismatase"/>
    <property type="match status" value="1"/>
</dbReference>
<feature type="domain" description="EF-hand" evidence="9">
    <location>
        <begin position="51"/>
        <end position="86"/>
    </location>
</feature>
<evidence type="ECO:0000256" key="3">
    <source>
        <dbReference type="ARBA" id="ARBA00022723"/>
    </source>
</evidence>
<comment type="similarity">
    <text evidence="1">Belongs to the isochorismatase family.</text>
</comment>